<dbReference type="EMBL" id="LRVM01000017">
    <property type="protein sequence ID" value="KXL51717.1"/>
    <property type="molecule type" value="Genomic_DNA"/>
</dbReference>
<keyword evidence="1" id="KW-0732">Signal</keyword>
<keyword evidence="3" id="KW-1185">Reference proteome</keyword>
<protein>
    <recommendedName>
        <fullName evidence="4">Lipoprotein</fullName>
    </recommendedName>
</protein>
<name>A0A136WB28_9FIRM</name>
<proteinExistence type="predicted"/>
<feature type="chain" id="PRO_5039276149" description="Lipoprotein" evidence="1">
    <location>
        <begin position="23"/>
        <end position="294"/>
    </location>
</feature>
<evidence type="ECO:0000313" key="3">
    <source>
        <dbReference type="Proteomes" id="UP000070539"/>
    </source>
</evidence>
<dbReference type="AlphaFoldDB" id="A0A136WB28"/>
<organism evidence="2 3">
    <name type="scientific">Anaerotignum neopropionicum</name>
    <dbReference type="NCBI Taxonomy" id="36847"/>
    <lineage>
        <taxon>Bacteria</taxon>
        <taxon>Bacillati</taxon>
        <taxon>Bacillota</taxon>
        <taxon>Clostridia</taxon>
        <taxon>Lachnospirales</taxon>
        <taxon>Anaerotignaceae</taxon>
        <taxon>Anaerotignum</taxon>
    </lineage>
</organism>
<evidence type="ECO:0000313" key="2">
    <source>
        <dbReference type="EMBL" id="KXL51717.1"/>
    </source>
</evidence>
<dbReference type="RefSeq" id="WP_066090966.1">
    <property type="nucleotide sequence ID" value="NZ_LRVM01000017.1"/>
</dbReference>
<evidence type="ECO:0000256" key="1">
    <source>
        <dbReference type="SAM" id="SignalP"/>
    </source>
</evidence>
<dbReference type="Proteomes" id="UP000070539">
    <property type="component" value="Unassembled WGS sequence"/>
</dbReference>
<evidence type="ECO:0008006" key="4">
    <source>
        <dbReference type="Google" id="ProtNLM"/>
    </source>
</evidence>
<sequence>MINRIKSAVSIVLIAVFFASGCAPNPTSNGATAPGESVAEKYVALASSKLETASSFAADFYAEVIMGGESEKTITSAKVEMIYEPLAAMIKTQDLYGANALNSETYLEKVDSGINMYMLYDGHWTEMTLQDKNARKSVGMYDAVKGMQMLLDYGGNWKQTSAKDGIVTISGEVPAEMVYEVSEGGNFLQLAGMNGVGESYYMGVEAVPFEVQLKEDGTPVLFSVDFAKTLETVMNCVLQELNADEENLISVEKYYIKQTISNFGEVKQIKIPVDARSAINYEKEISLLENSNVK</sequence>
<dbReference type="OrthoDB" id="2065680at2"/>
<gene>
    <name evidence="2" type="ORF">CLNEO_29230</name>
</gene>
<reference evidence="2 3" key="1">
    <citation type="submission" date="2016-01" db="EMBL/GenBank/DDBJ databases">
        <title>Genome sequence of Clostridium neopropionicum X4, DSM-3847.</title>
        <authorList>
            <person name="Poehlein A."/>
            <person name="Beck M.H."/>
            <person name="Bengelsdorf F.R."/>
            <person name="Daniel R."/>
            <person name="Duerre P."/>
        </authorList>
    </citation>
    <scope>NUCLEOTIDE SEQUENCE [LARGE SCALE GENOMIC DNA]</scope>
    <source>
        <strain evidence="2 3">DSM-3847</strain>
    </source>
</reference>
<comment type="caution">
    <text evidence="2">The sequence shown here is derived from an EMBL/GenBank/DDBJ whole genome shotgun (WGS) entry which is preliminary data.</text>
</comment>
<feature type="signal peptide" evidence="1">
    <location>
        <begin position="1"/>
        <end position="22"/>
    </location>
</feature>
<dbReference type="PROSITE" id="PS51257">
    <property type="entry name" value="PROKAR_LIPOPROTEIN"/>
    <property type="match status" value="1"/>
</dbReference>
<dbReference type="STRING" id="36847.CLNEO_29230"/>
<accession>A0A136WB28</accession>